<organism evidence="1 2">
    <name type="scientific">Coemansia aciculifera</name>
    <dbReference type="NCBI Taxonomy" id="417176"/>
    <lineage>
        <taxon>Eukaryota</taxon>
        <taxon>Fungi</taxon>
        <taxon>Fungi incertae sedis</taxon>
        <taxon>Zoopagomycota</taxon>
        <taxon>Kickxellomycotina</taxon>
        <taxon>Kickxellomycetes</taxon>
        <taxon>Kickxellales</taxon>
        <taxon>Kickxellaceae</taxon>
        <taxon>Coemansia</taxon>
    </lineage>
</organism>
<name>A0ACC1M2H8_9FUNG</name>
<gene>
    <name evidence="1" type="primary">CCNA2</name>
    <name evidence="1" type="ORF">IWW38_002794</name>
</gene>
<accession>A0ACC1M2H8</accession>
<reference evidence="1" key="1">
    <citation type="submission" date="2022-07" db="EMBL/GenBank/DDBJ databases">
        <title>Phylogenomic reconstructions and comparative analyses of Kickxellomycotina fungi.</title>
        <authorList>
            <person name="Reynolds N.K."/>
            <person name="Stajich J.E."/>
            <person name="Barry K."/>
            <person name="Grigoriev I.V."/>
            <person name="Crous P."/>
            <person name="Smith M.E."/>
        </authorList>
    </citation>
    <scope>NUCLEOTIDE SEQUENCE</scope>
    <source>
        <strain evidence="1">CBS 190363</strain>
    </source>
</reference>
<sequence length="561" mass="61620">MTTVSTSTKENIDALVAPSPPPAGTSGTLKRATVKQHAEVAKVAAPVVSAAKTRKRALAESTADNSGIDQLVSKAKHAIKRKCTEMGIRRFASLSSMSAKHAKEAKRSPHSNDTAAHAMHKCSSAPRKYPEFSALDTDGTDLASDATVILLSSEADAPEEEELIIRPRISLTPGRGSSVTALESQMTLVAPSSPPLTPAHLDSDLPICALLPPPPPLTANAFKPKILALTPAKDEDMPSTYADLTKWLFSVEKKYQLDLEHGMSRHPSLSSRMRPILVDWLMEVSTDYRMHRQTLHLTVQYLDRFLASTDLQVEPSMLQCYGTACLSLAMKAEEQRVPTLSELTDFSKDAFTRDQLKQAEIDVLTALGWHLAVPTLFEFLCLVFQRAAVQFPGRFADQTRPDLQQEKENENEKEPSGQAVADIAAKCPATIDRCFDVRLFLAACDYADVLLHCQNSLKYSASELAAACFYLGTAPNNLDGATFATCTGYAFTAVWPVILHVKQLKAALDPKSATQFLGKQCCETKDRYSNNLKRIHPAELWALQPHHTHLLQQFEDAFPPR</sequence>
<dbReference type="Proteomes" id="UP001139981">
    <property type="component" value="Unassembled WGS sequence"/>
</dbReference>
<proteinExistence type="predicted"/>
<dbReference type="EMBL" id="JANBVB010000508">
    <property type="protein sequence ID" value="KAJ2893703.1"/>
    <property type="molecule type" value="Genomic_DNA"/>
</dbReference>
<evidence type="ECO:0000313" key="1">
    <source>
        <dbReference type="EMBL" id="KAJ2893703.1"/>
    </source>
</evidence>
<comment type="caution">
    <text evidence="1">The sequence shown here is derived from an EMBL/GenBank/DDBJ whole genome shotgun (WGS) entry which is preliminary data.</text>
</comment>
<evidence type="ECO:0000313" key="2">
    <source>
        <dbReference type="Proteomes" id="UP001139981"/>
    </source>
</evidence>
<keyword evidence="2" id="KW-1185">Reference proteome</keyword>
<protein>
    <submittedName>
        <fullName evidence="1">Cyclin-A2</fullName>
    </submittedName>
</protein>